<comment type="catalytic activity">
    <reaction evidence="2">
        <text>2 superoxide + 2 H(+) = H2O2 + O2</text>
        <dbReference type="Rhea" id="RHEA:20696"/>
        <dbReference type="ChEBI" id="CHEBI:15378"/>
        <dbReference type="ChEBI" id="CHEBI:15379"/>
        <dbReference type="ChEBI" id="CHEBI:16240"/>
        <dbReference type="ChEBI" id="CHEBI:18421"/>
        <dbReference type="EC" id="1.15.1.1"/>
    </reaction>
</comment>
<evidence type="ECO:0000256" key="2">
    <source>
        <dbReference type="RuleBase" id="RU000393"/>
    </source>
</evidence>
<proteinExistence type="inferred from homology"/>
<keyword evidence="5" id="KW-1185">Reference proteome</keyword>
<dbReference type="PANTHER" id="PTHR10003">
    <property type="entry name" value="SUPEROXIDE DISMUTASE CU-ZN -RELATED"/>
    <property type="match status" value="1"/>
</dbReference>
<comment type="similarity">
    <text evidence="1 2">Belongs to the Cu-Zn superoxide dismutase family.</text>
</comment>
<dbReference type="Pfam" id="PF00080">
    <property type="entry name" value="Sod_Cu"/>
    <property type="match status" value="1"/>
</dbReference>
<evidence type="ECO:0000256" key="1">
    <source>
        <dbReference type="ARBA" id="ARBA00010457"/>
    </source>
</evidence>
<keyword evidence="2 4" id="KW-0560">Oxidoreductase</keyword>
<accession>A0A0W0VST9</accession>
<evidence type="ECO:0000259" key="3">
    <source>
        <dbReference type="Pfam" id="PF00080"/>
    </source>
</evidence>
<evidence type="ECO:0000313" key="5">
    <source>
        <dbReference type="Proteomes" id="UP000054997"/>
    </source>
</evidence>
<evidence type="ECO:0000313" key="4">
    <source>
        <dbReference type="EMBL" id="KTD23187.1"/>
    </source>
</evidence>
<dbReference type="EMBL" id="LNYK01000001">
    <property type="protein sequence ID" value="KTD23187.1"/>
    <property type="molecule type" value="Genomic_DNA"/>
</dbReference>
<dbReference type="Proteomes" id="UP000054997">
    <property type="component" value="Unassembled WGS sequence"/>
</dbReference>
<comment type="caution">
    <text evidence="4">The sequence shown here is derived from an EMBL/GenBank/DDBJ whole genome shotgun (WGS) entry which is preliminary data.</text>
</comment>
<protein>
    <recommendedName>
        <fullName evidence="2">Superoxide dismutase [Cu-Zn]</fullName>
        <ecNumber evidence="2">1.15.1.1</ecNumber>
    </recommendedName>
</protein>
<dbReference type="STRING" id="45068.Llon_0072"/>
<keyword evidence="2" id="KW-0862">Zinc</keyword>
<dbReference type="SUPFAM" id="SSF49329">
    <property type="entry name" value="Cu,Zn superoxide dismutase-like"/>
    <property type="match status" value="1"/>
</dbReference>
<dbReference type="GO" id="GO:0005507">
    <property type="term" value="F:copper ion binding"/>
    <property type="evidence" value="ECO:0007669"/>
    <property type="project" value="InterPro"/>
</dbReference>
<dbReference type="InterPro" id="IPR036423">
    <property type="entry name" value="SOD-like_Cu/Zn_dom_sf"/>
</dbReference>
<dbReference type="RefSeq" id="WP_058528093.1">
    <property type="nucleotide sequence ID" value="NZ_CAAAHZ010000005.1"/>
</dbReference>
<comment type="cofactor">
    <cofactor evidence="2">
        <name>Zn(2+)</name>
        <dbReference type="ChEBI" id="CHEBI:29105"/>
    </cofactor>
    <text evidence="2">Binds 1 zinc ion per subunit.</text>
</comment>
<keyword evidence="2" id="KW-0186">Copper</keyword>
<dbReference type="Gene3D" id="2.60.40.200">
    <property type="entry name" value="Superoxide dismutase, copper/zinc binding domain"/>
    <property type="match status" value="1"/>
</dbReference>
<dbReference type="OrthoDB" id="5431326at2"/>
<reference evidence="4 5" key="1">
    <citation type="submission" date="2015-11" db="EMBL/GenBank/DDBJ databases">
        <title>Genomic analysis of 38 Legionella species identifies large and diverse effector repertoires.</title>
        <authorList>
            <person name="Burstein D."/>
            <person name="Amaro F."/>
            <person name="Zusman T."/>
            <person name="Lifshitz Z."/>
            <person name="Cohen O."/>
            <person name="Gilbert J.A."/>
            <person name="Pupko T."/>
            <person name="Shuman H.A."/>
            <person name="Segal G."/>
        </authorList>
    </citation>
    <scope>NUCLEOTIDE SEQUENCE [LARGE SCALE GENOMIC DNA]</scope>
    <source>
        <strain evidence="4 5">ATCC 49505</strain>
    </source>
</reference>
<comment type="cofactor">
    <cofactor evidence="2">
        <name>Cu cation</name>
        <dbReference type="ChEBI" id="CHEBI:23378"/>
    </cofactor>
    <text evidence="2">Binds 1 copper ion per subunit.</text>
</comment>
<dbReference type="InterPro" id="IPR018152">
    <property type="entry name" value="SOD_Cu/Zn_BS"/>
</dbReference>
<gene>
    <name evidence="4" type="primary">sodC</name>
    <name evidence="4" type="ORF">Llon_0072</name>
</gene>
<dbReference type="EC" id="1.15.1.1" evidence="2"/>
<name>A0A0W0VST9_9GAMM</name>
<sequence length="165" mass="17246">MLGKWSGSLIGIILGGNICYAAELTVTMYTTGGKKPLGQVTFTDSQYGLLIKPNLVGLPGGLHGFHIHEHPNCGEEGHDAGGHFDPQKTNTHQGPYGDGHLGDLPVLYVTKEGGANIPTLAPRLKTSDLPGHAVIIHEGGDTYSDTPKLGGGGERIACGIIEQTN</sequence>
<dbReference type="GO" id="GO:0004784">
    <property type="term" value="F:superoxide dismutase activity"/>
    <property type="evidence" value="ECO:0007669"/>
    <property type="project" value="UniProtKB-EC"/>
</dbReference>
<dbReference type="AlphaFoldDB" id="A0A0W0VST9"/>
<dbReference type="PATRIC" id="fig|45068.5.peg.77"/>
<keyword evidence="2" id="KW-0479">Metal-binding</keyword>
<dbReference type="PROSITE" id="PS00332">
    <property type="entry name" value="SOD_CU_ZN_2"/>
    <property type="match status" value="1"/>
</dbReference>
<feature type="domain" description="Superoxide dismutase copper/zinc binding" evidence="3">
    <location>
        <begin position="38"/>
        <end position="161"/>
    </location>
</feature>
<organism evidence="4 5">
    <name type="scientific">Legionella londiniensis</name>
    <dbReference type="NCBI Taxonomy" id="45068"/>
    <lineage>
        <taxon>Bacteria</taxon>
        <taxon>Pseudomonadati</taxon>
        <taxon>Pseudomonadota</taxon>
        <taxon>Gammaproteobacteria</taxon>
        <taxon>Legionellales</taxon>
        <taxon>Legionellaceae</taxon>
        <taxon>Legionella</taxon>
    </lineage>
</organism>
<dbReference type="InterPro" id="IPR001424">
    <property type="entry name" value="SOD_Cu_Zn_dom"/>
</dbReference>
<dbReference type="InterPro" id="IPR024134">
    <property type="entry name" value="SOD_Cu/Zn_/chaperone"/>
</dbReference>
<comment type="function">
    <text evidence="2">Destroys radicals which are normally produced within the cells and which are toxic to biological systems.</text>
</comment>
<dbReference type="PRINTS" id="PR00068">
    <property type="entry name" value="CUZNDISMTASE"/>
</dbReference>